<evidence type="ECO:0000313" key="3">
    <source>
        <dbReference type="Proteomes" id="UP000261640"/>
    </source>
</evidence>
<reference evidence="2" key="2">
    <citation type="submission" date="2025-09" db="UniProtKB">
        <authorList>
            <consortium name="Ensembl"/>
        </authorList>
    </citation>
    <scope>IDENTIFICATION</scope>
</reference>
<keyword evidence="1" id="KW-0812">Transmembrane</keyword>
<organism evidence="2 3">
    <name type="scientific">Mastacembelus armatus</name>
    <name type="common">zig-zag eel</name>
    <dbReference type="NCBI Taxonomy" id="205130"/>
    <lineage>
        <taxon>Eukaryota</taxon>
        <taxon>Metazoa</taxon>
        <taxon>Chordata</taxon>
        <taxon>Craniata</taxon>
        <taxon>Vertebrata</taxon>
        <taxon>Euteleostomi</taxon>
        <taxon>Actinopterygii</taxon>
        <taxon>Neopterygii</taxon>
        <taxon>Teleostei</taxon>
        <taxon>Neoteleostei</taxon>
        <taxon>Acanthomorphata</taxon>
        <taxon>Anabantaria</taxon>
        <taxon>Synbranchiformes</taxon>
        <taxon>Mastacembelidae</taxon>
        <taxon>Mastacembelus</taxon>
    </lineage>
</organism>
<dbReference type="Proteomes" id="UP000261640">
    <property type="component" value="Unplaced"/>
</dbReference>
<sequence length="142" mass="16623">MQACGGPYKLLTTILSCCNTFSAKWTNLLRFEYIVCSFCSTFKSQSIYCFVFVLSLASLLEEWFKQICHSAKVKTHVDVLLRCVQLYKLIIAQCTHLLFKLVTILYKLSSCLFIVHIFMYSFCILLYFPFDALFHCDWLIYV</sequence>
<protein>
    <submittedName>
        <fullName evidence="2">Uncharacterized protein</fullName>
    </submittedName>
</protein>
<dbReference type="Ensembl" id="ENSMAMT00000000815.2">
    <property type="protein sequence ID" value="ENSMAMP00000000798.1"/>
    <property type="gene ID" value="ENSMAMG00000000587.2"/>
</dbReference>
<feature type="transmembrane region" description="Helical" evidence="1">
    <location>
        <begin position="111"/>
        <end position="130"/>
    </location>
</feature>
<dbReference type="InParanoid" id="A0A3Q3KJA4"/>
<proteinExistence type="predicted"/>
<reference evidence="2" key="1">
    <citation type="submission" date="2025-08" db="UniProtKB">
        <authorList>
            <consortium name="Ensembl"/>
        </authorList>
    </citation>
    <scope>IDENTIFICATION</scope>
</reference>
<evidence type="ECO:0000256" key="1">
    <source>
        <dbReference type="SAM" id="Phobius"/>
    </source>
</evidence>
<keyword evidence="1" id="KW-1133">Transmembrane helix</keyword>
<keyword evidence="1" id="KW-0472">Membrane</keyword>
<dbReference type="AlphaFoldDB" id="A0A3Q3KJA4"/>
<keyword evidence="3" id="KW-1185">Reference proteome</keyword>
<accession>A0A3Q3KJA4</accession>
<name>A0A3Q3KJA4_9TELE</name>
<evidence type="ECO:0000313" key="2">
    <source>
        <dbReference type="Ensembl" id="ENSMAMP00000000798.1"/>
    </source>
</evidence>